<dbReference type="Proteomes" id="UP000188604">
    <property type="component" value="Chromosome"/>
</dbReference>
<dbReference type="KEGG" id="nch:A0U93_00710"/>
<reference evidence="2 3" key="1">
    <citation type="submission" date="2016-03" db="EMBL/GenBank/DDBJ databases">
        <title>Acetic acid bacteria sequencing.</title>
        <authorList>
            <person name="Brandt J."/>
            <person name="Jakob F."/>
            <person name="Vogel R.F."/>
        </authorList>
    </citation>
    <scope>NUCLEOTIDE SEQUENCE [LARGE SCALE GENOMIC DNA]</scope>
    <source>
        <strain evidence="2 3">NBRC 101099</strain>
    </source>
</reference>
<evidence type="ECO:0000313" key="3">
    <source>
        <dbReference type="Proteomes" id="UP000188604"/>
    </source>
</evidence>
<dbReference type="RefSeq" id="WP_077805677.1">
    <property type="nucleotide sequence ID" value="NZ_BJXS01000010.1"/>
</dbReference>
<proteinExistence type="predicted"/>
<sequence length="218" mass="23617">MPDSTLALIGFLSDFGDENILWPLMALISLILILQGRYRIFLHYSALVLLVFGGTLILKLCFEACGRLPGHSLYSPSGHTAGTTFVYGGAAVLFSRSPRACLAVASGVALSAGFARIALHVHSLAEVFVGASIGLLGVLFLTLARKNELHTPLGPTWLSRPIVFLITGGLVLTMLLHGLRSPVETWLEYFSHRFVAPFMRCPVTPPAFQKPHHNVLGK</sequence>
<gene>
    <name evidence="2" type="ORF">A0U93_00710</name>
</gene>
<name>A0A1U9KLP3_9PROT</name>
<dbReference type="EMBL" id="CP014691">
    <property type="protein sequence ID" value="AQS86712.1"/>
    <property type="molecule type" value="Genomic_DNA"/>
</dbReference>
<feature type="domain" description="Phosphatidic acid phosphatase type 2/haloperoxidase" evidence="1">
    <location>
        <begin position="70"/>
        <end position="146"/>
    </location>
</feature>
<evidence type="ECO:0000313" key="2">
    <source>
        <dbReference type="EMBL" id="AQS86712.1"/>
    </source>
</evidence>
<dbReference type="STRING" id="320497.A0U93_00710"/>
<protein>
    <recommendedName>
        <fullName evidence="1">Phosphatidic acid phosphatase type 2/haloperoxidase domain-containing protein</fullName>
    </recommendedName>
</protein>
<organism evidence="2 3">
    <name type="scientific">Neoasaia chiangmaiensis</name>
    <dbReference type="NCBI Taxonomy" id="320497"/>
    <lineage>
        <taxon>Bacteria</taxon>
        <taxon>Pseudomonadati</taxon>
        <taxon>Pseudomonadota</taxon>
        <taxon>Alphaproteobacteria</taxon>
        <taxon>Acetobacterales</taxon>
        <taxon>Acetobacteraceae</taxon>
        <taxon>Neoasaia</taxon>
    </lineage>
</organism>
<dbReference type="SUPFAM" id="SSF48317">
    <property type="entry name" value="Acid phosphatase/Vanadium-dependent haloperoxidase"/>
    <property type="match status" value="1"/>
</dbReference>
<evidence type="ECO:0000259" key="1">
    <source>
        <dbReference type="Pfam" id="PF01569"/>
    </source>
</evidence>
<dbReference type="OrthoDB" id="7283157at2"/>
<dbReference type="InterPro" id="IPR000326">
    <property type="entry name" value="PAP2/HPO"/>
</dbReference>
<dbReference type="Pfam" id="PF01569">
    <property type="entry name" value="PAP2"/>
    <property type="match status" value="1"/>
</dbReference>
<dbReference type="InterPro" id="IPR036938">
    <property type="entry name" value="PAP2/HPO_sf"/>
</dbReference>
<dbReference type="AlphaFoldDB" id="A0A1U9KLP3"/>
<accession>A0A1U9KLP3</accession>
<dbReference type="Gene3D" id="1.20.144.10">
    <property type="entry name" value="Phosphatidic acid phosphatase type 2/haloperoxidase"/>
    <property type="match status" value="1"/>
</dbReference>
<keyword evidence="3" id="KW-1185">Reference proteome</keyword>